<dbReference type="CDD" id="cd16962">
    <property type="entry name" value="RuvC"/>
    <property type="match status" value="1"/>
</dbReference>
<dbReference type="PROSITE" id="PS01321">
    <property type="entry name" value="RUVC"/>
    <property type="match status" value="1"/>
</dbReference>
<dbReference type="PRINTS" id="PR00696">
    <property type="entry name" value="RSOLVASERUVC"/>
</dbReference>
<dbReference type="InterPro" id="IPR036397">
    <property type="entry name" value="RNaseH_sf"/>
</dbReference>
<evidence type="ECO:0000256" key="1">
    <source>
        <dbReference type="ARBA" id="ARBA00009518"/>
    </source>
</evidence>
<evidence type="ECO:0000256" key="10">
    <source>
        <dbReference type="ARBA" id="ARBA00023172"/>
    </source>
</evidence>
<keyword evidence="2 13" id="KW-0963">Cytoplasm</keyword>
<evidence type="ECO:0000256" key="6">
    <source>
        <dbReference type="ARBA" id="ARBA00022763"/>
    </source>
</evidence>
<dbReference type="AlphaFoldDB" id="L0EVB4"/>
<comment type="subunit">
    <text evidence="13">Homodimer which binds Holliday junction (HJ) DNA. The HJ becomes 2-fold symmetrical on binding to RuvC with unstacked arms; it has a different conformation from HJ DNA in complex with RuvA. In the full resolvosome a probable DNA-RuvA(4)-RuvB(12)-RuvC(2) complex forms which resolves the HJ.</text>
</comment>
<evidence type="ECO:0000256" key="14">
    <source>
        <dbReference type="NCBIfam" id="TIGR00228"/>
    </source>
</evidence>
<dbReference type="GO" id="GO:0009432">
    <property type="term" value="P:SOS response"/>
    <property type="evidence" value="ECO:0007669"/>
    <property type="project" value="UniProtKB-ARBA"/>
</dbReference>
<evidence type="ECO:0000256" key="9">
    <source>
        <dbReference type="ARBA" id="ARBA00023125"/>
    </source>
</evidence>
<keyword evidence="4 13" id="KW-0479">Metal-binding</keyword>
<dbReference type="NCBIfam" id="TIGR00228">
    <property type="entry name" value="ruvC"/>
    <property type="match status" value="1"/>
</dbReference>
<proteinExistence type="inferred from homology"/>
<evidence type="ECO:0000313" key="15">
    <source>
        <dbReference type="EMBL" id="AGA64336.1"/>
    </source>
</evidence>
<dbReference type="Pfam" id="PF02075">
    <property type="entry name" value="RuvC"/>
    <property type="match status" value="1"/>
</dbReference>
<gene>
    <name evidence="13" type="primary">ruvC</name>
    <name evidence="15" type="ordered locus">B488_03430</name>
</gene>
<keyword evidence="6 13" id="KW-0227">DNA damage</keyword>
<feature type="binding site" evidence="13">
    <location>
        <position position="71"/>
    </location>
    <ligand>
        <name>Mg(2+)</name>
        <dbReference type="ChEBI" id="CHEBI:18420"/>
        <label>2</label>
    </ligand>
</feature>
<dbReference type="GO" id="GO:0005737">
    <property type="term" value="C:cytoplasm"/>
    <property type="evidence" value="ECO:0007669"/>
    <property type="project" value="UniProtKB-SubCell"/>
</dbReference>
<organism evidence="15 16">
    <name type="scientific">Liberibacter crescens (strain BT-1)</name>
    <dbReference type="NCBI Taxonomy" id="1215343"/>
    <lineage>
        <taxon>Bacteria</taxon>
        <taxon>Pseudomonadati</taxon>
        <taxon>Pseudomonadota</taxon>
        <taxon>Alphaproteobacteria</taxon>
        <taxon>Hyphomicrobiales</taxon>
        <taxon>Rhizobiaceae</taxon>
        <taxon>Liberibacter</taxon>
    </lineage>
</organism>
<dbReference type="PANTHER" id="PTHR30194">
    <property type="entry name" value="CROSSOVER JUNCTION ENDODEOXYRIBONUCLEASE RUVC"/>
    <property type="match status" value="1"/>
</dbReference>
<reference evidence="15 16" key="1">
    <citation type="journal article" date="2012" name="Stand. Genomic Sci.">
        <title>Complete genome sequence of Liberibacter crescens BT-1.</title>
        <authorList>
            <person name="Leonard M.T."/>
            <person name="Fagen J.R."/>
            <person name="Davis-Richardson A.G."/>
            <person name="Davis M.J."/>
            <person name="Triplett E.W."/>
        </authorList>
    </citation>
    <scope>NUCLEOTIDE SEQUENCE [LARGE SCALE GENOMIC DNA]</scope>
    <source>
        <strain evidence="15 16">BT-1</strain>
    </source>
</reference>
<comment type="catalytic activity">
    <reaction evidence="12 13">
        <text>Endonucleolytic cleavage at a junction such as a reciprocal single-stranded crossover between two homologous DNA duplexes (Holliday junction).</text>
        <dbReference type="EC" id="3.1.21.10"/>
    </reaction>
</comment>
<evidence type="ECO:0000256" key="4">
    <source>
        <dbReference type="ARBA" id="ARBA00022723"/>
    </source>
</evidence>
<feature type="active site" evidence="13">
    <location>
        <position position="11"/>
    </location>
</feature>
<comment type="function">
    <text evidence="13">The RuvA-RuvB-RuvC complex processes Holliday junction (HJ) DNA during genetic recombination and DNA repair. Endonuclease that resolves HJ intermediates. Cleaves cruciform DNA by making single-stranded nicks across the HJ at symmetrical positions within the homologous arms, yielding a 5'-phosphate and a 3'-hydroxyl group; requires a central core of homology in the junction. The consensus cleavage sequence is 5'-(A/T)TT(C/G)-3'. Cleavage occurs on the 3'-side of the TT dinucleotide at the point of strand exchange. HJ branch migration catalyzed by RuvA-RuvB allows RuvC to scan DNA until it finds its consensus sequence, where it cleaves and resolves the cruciform DNA.</text>
</comment>
<keyword evidence="16" id="KW-1185">Reference proteome</keyword>
<keyword evidence="7 13" id="KW-0378">Hydrolase</keyword>
<evidence type="ECO:0000256" key="12">
    <source>
        <dbReference type="ARBA" id="ARBA00029354"/>
    </source>
</evidence>
<dbReference type="SUPFAM" id="SSF53098">
    <property type="entry name" value="Ribonuclease H-like"/>
    <property type="match status" value="1"/>
</dbReference>
<dbReference type="eggNOG" id="COG0817">
    <property type="taxonomic scope" value="Bacteria"/>
</dbReference>
<evidence type="ECO:0000256" key="2">
    <source>
        <dbReference type="ARBA" id="ARBA00022490"/>
    </source>
</evidence>
<dbReference type="PANTHER" id="PTHR30194:SF3">
    <property type="entry name" value="CROSSOVER JUNCTION ENDODEOXYRIBONUCLEASE RUVC"/>
    <property type="match status" value="1"/>
</dbReference>
<evidence type="ECO:0000256" key="11">
    <source>
        <dbReference type="ARBA" id="ARBA00023204"/>
    </source>
</evidence>
<dbReference type="RefSeq" id="WP_015272763.1">
    <property type="nucleotide sequence ID" value="NC_019907.1"/>
</dbReference>
<feature type="binding site" evidence="13">
    <location>
        <position position="143"/>
    </location>
    <ligand>
        <name>Mg(2+)</name>
        <dbReference type="ChEBI" id="CHEBI:18420"/>
        <label>1</label>
    </ligand>
</feature>
<protein>
    <recommendedName>
        <fullName evidence="13 14">Crossover junction endodeoxyribonuclease RuvC</fullName>
        <ecNumber evidence="13 14">3.1.21.10</ecNumber>
    </recommendedName>
    <alternativeName>
        <fullName evidence="13">Holliday junction nuclease RuvC</fullName>
    </alternativeName>
    <alternativeName>
        <fullName evidence="13">Holliday junction resolvase RuvC</fullName>
    </alternativeName>
</protein>
<dbReference type="InterPro" id="IPR002176">
    <property type="entry name" value="X-over_junc_endoDNase_RuvC"/>
</dbReference>
<dbReference type="InterPro" id="IPR012337">
    <property type="entry name" value="RNaseH-like_sf"/>
</dbReference>
<dbReference type="GO" id="GO:0048476">
    <property type="term" value="C:Holliday junction resolvase complex"/>
    <property type="evidence" value="ECO:0007669"/>
    <property type="project" value="UniProtKB-UniRule"/>
</dbReference>
<evidence type="ECO:0000313" key="16">
    <source>
        <dbReference type="Proteomes" id="UP000010799"/>
    </source>
</evidence>
<dbReference type="EC" id="3.1.21.10" evidence="13 14"/>
<evidence type="ECO:0000256" key="8">
    <source>
        <dbReference type="ARBA" id="ARBA00022842"/>
    </source>
</evidence>
<evidence type="ECO:0000256" key="7">
    <source>
        <dbReference type="ARBA" id="ARBA00022801"/>
    </source>
</evidence>
<keyword evidence="3 13" id="KW-0540">Nuclease</keyword>
<keyword evidence="8 13" id="KW-0460">Magnesium</keyword>
<dbReference type="KEGG" id="lcc:B488_03430"/>
<dbReference type="GO" id="GO:0006310">
    <property type="term" value="P:DNA recombination"/>
    <property type="evidence" value="ECO:0007669"/>
    <property type="project" value="UniProtKB-UniRule"/>
</dbReference>
<dbReference type="FunFam" id="3.30.420.10:FF:000002">
    <property type="entry name" value="Crossover junction endodeoxyribonuclease RuvC"/>
    <property type="match status" value="1"/>
</dbReference>
<dbReference type="InterPro" id="IPR020563">
    <property type="entry name" value="X-over_junc_endoDNase_Mg_BS"/>
</dbReference>
<feature type="active site" evidence="13">
    <location>
        <position position="71"/>
    </location>
</feature>
<keyword evidence="10 13" id="KW-0233">DNA recombination</keyword>
<evidence type="ECO:0000256" key="5">
    <source>
        <dbReference type="ARBA" id="ARBA00022759"/>
    </source>
</evidence>
<dbReference type="EMBL" id="CP003789">
    <property type="protein sequence ID" value="AGA64336.1"/>
    <property type="molecule type" value="Genomic_DNA"/>
</dbReference>
<name>L0EVB4_LIBCB</name>
<keyword evidence="5 13" id="KW-0255">Endonuclease</keyword>
<dbReference type="Gene3D" id="3.30.420.10">
    <property type="entry name" value="Ribonuclease H-like superfamily/Ribonuclease H"/>
    <property type="match status" value="1"/>
</dbReference>
<dbReference type="GO" id="GO:0003677">
    <property type="term" value="F:DNA binding"/>
    <property type="evidence" value="ECO:0007669"/>
    <property type="project" value="UniProtKB-KW"/>
</dbReference>
<comment type="similarity">
    <text evidence="1 13">Belongs to the RuvC family.</text>
</comment>
<evidence type="ECO:0000256" key="13">
    <source>
        <dbReference type="HAMAP-Rule" id="MF_00034"/>
    </source>
</evidence>
<dbReference type="PATRIC" id="fig|1215343.11.peg.352"/>
<keyword evidence="9 13" id="KW-0238">DNA-binding</keyword>
<dbReference type="HOGENOM" id="CLU_091257_1_0_5"/>
<keyword evidence="11 13" id="KW-0234">DNA repair</keyword>
<comment type="cofactor">
    <cofactor evidence="13">
        <name>Mg(2+)</name>
        <dbReference type="ChEBI" id="CHEBI:18420"/>
    </cofactor>
    <text evidence="13">Binds 2 Mg(2+) ion per subunit.</text>
</comment>
<evidence type="ECO:0000256" key="3">
    <source>
        <dbReference type="ARBA" id="ARBA00022722"/>
    </source>
</evidence>
<dbReference type="Proteomes" id="UP000010799">
    <property type="component" value="Chromosome"/>
</dbReference>
<dbReference type="STRING" id="1215343.B488_03430"/>
<dbReference type="HAMAP" id="MF_00034">
    <property type="entry name" value="RuvC"/>
    <property type="match status" value="1"/>
</dbReference>
<feature type="binding site" evidence="13">
    <location>
        <position position="11"/>
    </location>
    <ligand>
        <name>Mg(2+)</name>
        <dbReference type="ChEBI" id="CHEBI:18420"/>
        <label>1</label>
    </ligand>
</feature>
<dbReference type="GO" id="GO:0008821">
    <property type="term" value="F:crossover junction DNA endonuclease activity"/>
    <property type="evidence" value="ECO:0007669"/>
    <property type="project" value="UniProtKB-UniRule"/>
</dbReference>
<accession>L0EVB4</accession>
<dbReference type="GO" id="GO:0000287">
    <property type="term" value="F:magnesium ion binding"/>
    <property type="evidence" value="ECO:0007669"/>
    <property type="project" value="UniProtKB-UniRule"/>
</dbReference>
<feature type="active site" evidence="13">
    <location>
        <position position="143"/>
    </location>
</feature>
<sequence>MQNVTRIIGIDPGLQRTGWGVIDIMGQNMKFVSSGTISSTVKTSLAFRLRKLYEELTHVVKTWHPEQAAVEEVFVNKDAVATLKLGQARAIALLVPAIEGLPVSEYAPNTIKKSIIGVGHGEKQQIHKMLPILMPGVKFSGSDAADALAIALCHAYHVTSGYYKILMKN</sequence>
<dbReference type="GO" id="GO:0006281">
    <property type="term" value="P:DNA repair"/>
    <property type="evidence" value="ECO:0007669"/>
    <property type="project" value="UniProtKB-UniRule"/>
</dbReference>
<comment type="subcellular location">
    <subcellularLocation>
        <location evidence="13">Cytoplasm</location>
    </subcellularLocation>
</comment>